<evidence type="ECO:0000256" key="2">
    <source>
        <dbReference type="ARBA" id="ARBA00023242"/>
    </source>
</evidence>
<dbReference type="EMBL" id="QCYY01001780">
    <property type="protein sequence ID" value="ROT75370.1"/>
    <property type="molecule type" value="Genomic_DNA"/>
</dbReference>
<dbReference type="PROSITE" id="PS50827">
    <property type="entry name" value="DDT"/>
    <property type="match status" value="1"/>
</dbReference>
<evidence type="ECO:0000313" key="6">
    <source>
        <dbReference type="Proteomes" id="UP000283509"/>
    </source>
</evidence>
<sequence length="602" mass="67696">MAYNDEDLCTNHADFAVICSFIDKFGEKLGLTLPNIGELQTLLEDTDNVSPILGQTVSQLLRRINKSVKTDRWERGLQRFAHSYSHQDGWELERFGFKKAKLECKIRVLKNLMEAQFDMYKSFKDKVNLISAKELRLQPYGRDKKGVSYWCQLDDCANLRVYCDDQDEETWTLVASSRDELVALIAELDSETPPGASREMSVDGSRSGTATPMGLSEAPTPVDSKAATPVASGRTSPILDTGQDKEIDQIDKTEEKIKPKVVEVEKIKEKLEGEKTKLVSGAGGELQDSVENEKKKEILPEAKTETICDEKKESVEEKKDKRSEAMKEEKESSEMAKPNTDKSSIKVSESLPKLEDKTAVHDEKKSTHEDSKMEVDEAVPEEQPSQKDSASDAKMDVDKKPSDSTDKNSAKPIGPEPEVGEAITEPVMLVKGDGEVKRGRGRPFGTHKKRPKGRGRPVRKAADQEAQGSDAENEEKEGEADNDGEEDEDKSPSKKRRQRGKGSTARPLPDVPRQRSARIAKIREKEEMERRELEAQRMKQLAEENRLKELKRKAREERRSDHEFSPESDVEEADAQPIKRARTAKKGMQTAFIDNWNSSAFA</sequence>
<feature type="region of interest" description="Disordered" evidence="3">
    <location>
        <begin position="188"/>
        <end position="241"/>
    </location>
</feature>
<feature type="compositionally biased region" description="Basic residues" evidence="3">
    <location>
        <begin position="439"/>
        <end position="459"/>
    </location>
</feature>
<dbReference type="PANTHER" id="PTHR14296:SF16">
    <property type="entry name" value="REMODELING AND SPACING FACTOR 1"/>
    <property type="match status" value="1"/>
</dbReference>
<gene>
    <name evidence="5" type="ORF">C7M84_006086</name>
</gene>
<keyword evidence="6" id="KW-1185">Reference proteome</keyword>
<feature type="region of interest" description="Disordered" evidence="3">
    <location>
        <begin position="272"/>
        <end position="583"/>
    </location>
</feature>
<dbReference type="GO" id="GO:0045892">
    <property type="term" value="P:negative regulation of DNA-templated transcription"/>
    <property type="evidence" value="ECO:0007669"/>
    <property type="project" value="TreeGrafter"/>
</dbReference>
<evidence type="ECO:0000256" key="1">
    <source>
        <dbReference type="ARBA" id="ARBA00004123"/>
    </source>
</evidence>
<accession>A0A3R7N2D6</accession>
<protein>
    <submittedName>
        <fullName evidence="5">Remodeling and spacing factor 1</fullName>
    </submittedName>
</protein>
<reference evidence="5 6" key="1">
    <citation type="submission" date="2018-04" db="EMBL/GenBank/DDBJ databases">
        <authorList>
            <person name="Zhang X."/>
            <person name="Yuan J."/>
            <person name="Li F."/>
            <person name="Xiang J."/>
        </authorList>
    </citation>
    <scope>NUCLEOTIDE SEQUENCE [LARGE SCALE GENOMIC DNA]</scope>
    <source>
        <tissue evidence="5">Muscle</tissue>
    </source>
</reference>
<dbReference type="GO" id="GO:0031213">
    <property type="term" value="C:RSF complex"/>
    <property type="evidence" value="ECO:0007669"/>
    <property type="project" value="InterPro"/>
</dbReference>
<comment type="caution">
    <text evidence="5">The sequence shown here is derived from an EMBL/GenBank/DDBJ whole genome shotgun (WGS) entry which is preliminary data.</text>
</comment>
<dbReference type="STRING" id="6689.A0A3R7N2D6"/>
<dbReference type="Proteomes" id="UP000283509">
    <property type="component" value="Unassembled WGS sequence"/>
</dbReference>
<dbReference type="InterPro" id="IPR028938">
    <property type="entry name" value="Rsf1-like"/>
</dbReference>
<dbReference type="AlphaFoldDB" id="A0A3R7N2D6"/>
<feature type="compositionally biased region" description="Basic and acidic residues" evidence="3">
    <location>
        <begin position="521"/>
        <end position="565"/>
    </location>
</feature>
<feature type="domain" description="DDT" evidence="4">
    <location>
        <begin position="9"/>
        <end position="70"/>
    </location>
</feature>
<proteinExistence type="predicted"/>
<comment type="subcellular location">
    <subcellularLocation>
        <location evidence="1">Nucleus</location>
    </subcellularLocation>
</comment>
<organism evidence="5 6">
    <name type="scientific">Penaeus vannamei</name>
    <name type="common">Whiteleg shrimp</name>
    <name type="synonym">Litopenaeus vannamei</name>
    <dbReference type="NCBI Taxonomy" id="6689"/>
    <lineage>
        <taxon>Eukaryota</taxon>
        <taxon>Metazoa</taxon>
        <taxon>Ecdysozoa</taxon>
        <taxon>Arthropoda</taxon>
        <taxon>Crustacea</taxon>
        <taxon>Multicrustacea</taxon>
        <taxon>Malacostraca</taxon>
        <taxon>Eumalacostraca</taxon>
        <taxon>Eucarida</taxon>
        <taxon>Decapoda</taxon>
        <taxon>Dendrobranchiata</taxon>
        <taxon>Penaeoidea</taxon>
        <taxon>Penaeidae</taxon>
        <taxon>Penaeus</taxon>
    </lineage>
</organism>
<evidence type="ECO:0000256" key="3">
    <source>
        <dbReference type="SAM" id="MobiDB-lite"/>
    </source>
</evidence>
<dbReference type="InterPro" id="IPR018501">
    <property type="entry name" value="DDT_dom"/>
</dbReference>
<feature type="compositionally biased region" description="Basic and acidic residues" evidence="3">
    <location>
        <begin position="389"/>
        <end position="409"/>
    </location>
</feature>
<evidence type="ECO:0000259" key="4">
    <source>
        <dbReference type="PROSITE" id="PS50827"/>
    </source>
</evidence>
<dbReference type="GO" id="GO:0042393">
    <property type="term" value="F:histone binding"/>
    <property type="evidence" value="ECO:0007669"/>
    <property type="project" value="TreeGrafter"/>
</dbReference>
<reference evidence="5 6" key="2">
    <citation type="submission" date="2019-01" db="EMBL/GenBank/DDBJ databases">
        <title>The decoding of complex shrimp genome reveals the adaptation for benthos swimmer, frequently molting mechanism and breeding impact on genome.</title>
        <authorList>
            <person name="Sun Y."/>
            <person name="Gao Y."/>
            <person name="Yu Y."/>
        </authorList>
    </citation>
    <scope>NUCLEOTIDE SEQUENCE [LARGE SCALE GENOMIC DNA]</scope>
    <source>
        <tissue evidence="5">Muscle</tissue>
    </source>
</reference>
<keyword evidence="2" id="KW-0539">Nucleus</keyword>
<dbReference type="PANTHER" id="PTHR14296">
    <property type="entry name" value="REMODELING AND SPACING FACTOR 1"/>
    <property type="match status" value="1"/>
</dbReference>
<name>A0A3R7N2D6_PENVA</name>
<feature type="compositionally biased region" description="Basic and acidic residues" evidence="3">
    <location>
        <begin position="352"/>
        <end position="375"/>
    </location>
</feature>
<feature type="compositionally biased region" description="Acidic residues" evidence="3">
    <location>
        <begin position="471"/>
        <end position="489"/>
    </location>
</feature>
<feature type="compositionally biased region" description="Basic and acidic residues" evidence="3">
    <location>
        <begin position="291"/>
        <end position="344"/>
    </location>
</feature>
<evidence type="ECO:0000313" key="5">
    <source>
        <dbReference type="EMBL" id="ROT75370.1"/>
    </source>
</evidence>
<dbReference type="OrthoDB" id="6378247at2759"/>